<dbReference type="EMBL" id="LAZR01019844">
    <property type="protein sequence ID" value="KKL91031.1"/>
    <property type="molecule type" value="Genomic_DNA"/>
</dbReference>
<accession>A0A0F9GKL6</accession>
<name>A0A0F9GKL6_9ZZZZ</name>
<comment type="caution">
    <text evidence="1">The sequence shown here is derived from an EMBL/GenBank/DDBJ whole genome shotgun (WGS) entry which is preliminary data.</text>
</comment>
<sequence length="147" mass="15202">MIRFALLIGLAIPLLIACEETTGEGGATAEPVATEAVEAQETEAPEATATASLPALTTEECAYVTTVQSQLSTFGDATIEASELMTEPQFLSEDWILALGLQLAILQVTADEAASLNPPESLQSLHGTYVPVAENLAQAASLIASGI</sequence>
<organism evidence="1">
    <name type="scientific">marine sediment metagenome</name>
    <dbReference type="NCBI Taxonomy" id="412755"/>
    <lineage>
        <taxon>unclassified sequences</taxon>
        <taxon>metagenomes</taxon>
        <taxon>ecological metagenomes</taxon>
    </lineage>
</organism>
<gene>
    <name evidence="1" type="ORF">LCGC14_1898740</name>
</gene>
<dbReference type="AlphaFoldDB" id="A0A0F9GKL6"/>
<proteinExistence type="predicted"/>
<protein>
    <submittedName>
        <fullName evidence="1">Uncharacterized protein</fullName>
    </submittedName>
</protein>
<dbReference type="PROSITE" id="PS51257">
    <property type="entry name" value="PROKAR_LIPOPROTEIN"/>
    <property type="match status" value="1"/>
</dbReference>
<reference evidence="1" key="1">
    <citation type="journal article" date="2015" name="Nature">
        <title>Complex archaea that bridge the gap between prokaryotes and eukaryotes.</title>
        <authorList>
            <person name="Spang A."/>
            <person name="Saw J.H."/>
            <person name="Jorgensen S.L."/>
            <person name="Zaremba-Niedzwiedzka K."/>
            <person name="Martijn J."/>
            <person name="Lind A.E."/>
            <person name="van Eijk R."/>
            <person name="Schleper C."/>
            <person name="Guy L."/>
            <person name="Ettema T.J."/>
        </authorList>
    </citation>
    <scope>NUCLEOTIDE SEQUENCE</scope>
</reference>
<evidence type="ECO:0000313" key="1">
    <source>
        <dbReference type="EMBL" id="KKL91031.1"/>
    </source>
</evidence>